<dbReference type="PANTHER" id="PTHR43420:SF47">
    <property type="entry name" value="N-ACETYLTRANSFERASE DOMAIN-CONTAINING PROTEIN"/>
    <property type="match status" value="1"/>
</dbReference>
<organism evidence="4 5">
    <name type="scientific">Symbiodinium natans</name>
    <dbReference type="NCBI Taxonomy" id="878477"/>
    <lineage>
        <taxon>Eukaryota</taxon>
        <taxon>Sar</taxon>
        <taxon>Alveolata</taxon>
        <taxon>Dinophyceae</taxon>
        <taxon>Suessiales</taxon>
        <taxon>Symbiodiniaceae</taxon>
        <taxon>Symbiodinium</taxon>
    </lineage>
</organism>
<keyword evidence="1" id="KW-0808">Transferase</keyword>
<name>A0A812JXK9_9DINO</name>
<evidence type="ECO:0000256" key="1">
    <source>
        <dbReference type="ARBA" id="ARBA00022679"/>
    </source>
</evidence>
<dbReference type="Pfam" id="PF13508">
    <property type="entry name" value="Acetyltransf_7"/>
    <property type="match status" value="1"/>
</dbReference>
<sequence>MAAGDAGAKENVEIHMFRPNLDSLPDVQTPPGFSLRQGPDPAAWVAIQQAAEPFLNISLDGTQEGAWQHEFIPGEGNLPLCGEDGKPISLEDALRHQFFIVEESTGRAVGTATAWLTKHHAAYTDMLTTSRYWAASLTSPEGEAGPRQVDLNADGLVHWVAVHPEYQGRGLSKPLLAAVLQGLGSAGRCCKTATLGTGSGRPQAIPLYLSFGFEPMVFGAEDLRAWRELHRAAAARAALGEAADVDERTRRGDRVLVDKLRLVSETDVGRLLGVTEGSEALKP</sequence>
<evidence type="ECO:0000256" key="2">
    <source>
        <dbReference type="ARBA" id="ARBA00023315"/>
    </source>
</evidence>
<dbReference type="PROSITE" id="PS51186">
    <property type="entry name" value="GNAT"/>
    <property type="match status" value="1"/>
</dbReference>
<evidence type="ECO:0000313" key="4">
    <source>
        <dbReference type="EMBL" id="CAE7213098.1"/>
    </source>
</evidence>
<accession>A0A812JXK9</accession>
<proteinExistence type="predicted"/>
<dbReference type="EMBL" id="CAJNDS010000503">
    <property type="protein sequence ID" value="CAE7213098.1"/>
    <property type="molecule type" value="Genomic_DNA"/>
</dbReference>
<evidence type="ECO:0000313" key="5">
    <source>
        <dbReference type="Proteomes" id="UP000604046"/>
    </source>
</evidence>
<dbReference type="OrthoDB" id="30840at2759"/>
<dbReference type="InterPro" id="IPR016181">
    <property type="entry name" value="Acyl_CoA_acyltransferase"/>
</dbReference>
<evidence type="ECO:0000259" key="3">
    <source>
        <dbReference type="PROSITE" id="PS51186"/>
    </source>
</evidence>
<dbReference type="CDD" id="cd04301">
    <property type="entry name" value="NAT_SF"/>
    <property type="match status" value="1"/>
</dbReference>
<dbReference type="GO" id="GO:0016747">
    <property type="term" value="F:acyltransferase activity, transferring groups other than amino-acyl groups"/>
    <property type="evidence" value="ECO:0007669"/>
    <property type="project" value="InterPro"/>
</dbReference>
<feature type="domain" description="N-acetyltransferase" evidence="3">
    <location>
        <begin position="41"/>
        <end position="233"/>
    </location>
</feature>
<dbReference type="SUPFAM" id="SSF55729">
    <property type="entry name" value="Acyl-CoA N-acyltransferases (Nat)"/>
    <property type="match status" value="1"/>
</dbReference>
<dbReference type="InterPro" id="IPR050680">
    <property type="entry name" value="YpeA/RimI_acetyltransf"/>
</dbReference>
<dbReference type="Gene3D" id="3.40.630.30">
    <property type="match status" value="1"/>
</dbReference>
<reference evidence="4" key="1">
    <citation type="submission" date="2021-02" db="EMBL/GenBank/DDBJ databases">
        <authorList>
            <person name="Dougan E. K."/>
            <person name="Rhodes N."/>
            <person name="Thang M."/>
            <person name="Chan C."/>
        </authorList>
    </citation>
    <scope>NUCLEOTIDE SEQUENCE</scope>
</reference>
<dbReference type="AlphaFoldDB" id="A0A812JXK9"/>
<gene>
    <name evidence="4" type="primary">ARIA</name>
    <name evidence="4" type="ORF">SNAT2548_LOCUS7281</name>
</gene>
<dbReference type="InterPro" id="IPR000182">
    <property type="entry name" value="GNAT_dom"/>
</dbReference>
<keyword evidence="2" id="KW-0012">Acyltransferase</keyword>
<keyword evidence="5" id="KW-1185">Reference proteome</keyword>
<dbReference type="Proteomes" id="UP000604046">
    <property type="component" value="Unassembled WGS sequence"/>
</dbReference>
<protein>
    <submittedName>
        <fullName evidence="4">ARIA protein</fullName>
    </submittedName>
</protein>
<comment type="caution">
    <text evidence="4">The sequence shown here is derived from an EMBL/GenBank/DDBJ whole genome shotgun (WGS) entry which is preliminary data.</text>
</comment>
<dbReference type="PANTHER" id="PTHR43420">
    <property type="entry name" value="ACETYLTRANSFERASE"/>
    <property type="match status" value="1"/>
</dbReference>